<reference evidence="1 2" key="2">
    <citation type="journal article" date="2022" name="Mol. Ecol. Resour.">
        <title>The genomes of chicory, endive, great burdock and yacon provide insights into Asteraceae paleo-polyploidization history and plant inulin production.</title>
        <authorList>
            <person name="Fan W."/>
            <person name="Wang S."/>
            <person name="Wang H."/>
            <person name="Wang A."/>
            <person name="Jiang F."/>
            <person name="Liu H."/>
            <person name="Zhao H."/>
            <person name="Xu D."/>
            <person name="Zhang Y."/>
        </authorList>
    </citation>
    <scope>NUCLEOTIDE SEQUENCE [LARGE SCALE GENOMIC DNA]</scope>
    <source>
        <strain evidence="2">cv. Niubang</strain>
    </source>
</reference>
<proteinExistence type="predicted"/>
<protein>
    <submittedName>
        <fullName evidence="1">Uncharacterized protein</fullName>
    </submittedName>
</protein>
<evidence type="ECO:0000313" key="2">
    <source>
        <dbReference type="Proteomes" id="UP001055879"/>
    </source>
</evidence>
<dbReference type="EMBL" id="CM042049">
    <property type="protein sequence ID" value="KAI3748942.1"/>
    <property type="molecule type" value="Genomic_DNA"/>
</dbReference>
<gene>
    <name evidence="1" type="ORF">L6452_12394</name>
</gene>
<comment type="caution">
    <text evidence="1">The sequence shown here is derived from an EMBL/GenBank/DDBJ whole genome shotgun (WGS) entry which is preliminary data.</text>
</comment>
<accession>A0ACB9DQV4</accession>
<keyword evidence="2" id="KW-1185">Reference proteome</keyword>
<organism evidence="1 2">
    <name type="scientific">Arctium lappa</name>
    <name type="common">Greater burdock</name>
    <name type="synonym">Lappa major</name>
    <dbReference type="NCBI Taxonomy" id="4217"/>
    <lineage>
        <taxon>Eukaryota</taxon>
        <taxon>Viridiplantae</taxon>
        <taxon>Streptophyta</taxon>
        <taxon>Embryophyta</taxon>
        <taxon>Tracheophyta</taxon>
        <taxon>Spermatophyta</taxon>
        <taxon>Magnoliopsida</taxon>
        <taxon>eudicotyledons</taxon>
        <taxon>Gunneridae</taxon>
        <taxon>Pentapetalae</taxon>
        <taxon>asterids</taxon>
        <taxon>campanulids</taxon>
        <taxon>Asterales</taxon>
        <taxon>Asteraceae</taxon>
        <taxon>Carduoideae</taxon>
        <taxon>Cardueae</taxon>
        <taxon>Arctiinae</taxon>
        <taxon>Arctium</taxon>
    </lineage>
</organism>
<name>A0ACB9DQV4_ARCLA</name>
<dbReference type="Proteomes" id="UP001055879">
    <property type="component" value="Linkage Group LG03"/>
</dbReference>
<evidence type="ECO:0000313" key="1">
    <source>
        <dbReference type="EMBL" id="KAI3748942.1"/>
    </source>
</evidence>
<sequence>MSFHFSSSYFHFLLLLLVLLFRLCLSNNFHDDDALCMDDERQALLDFKHGLIDEANRLASWVPEKDCCTWTGIVCNNFTGHVHGIHLPGNFQIGDHPTVKEYEEALKQRLRGDLSPSLVYLKQLKHLDLSGNDFGGIQVPSFLASLGNLRYLNLLRSGFGGTIPPQLGNLTELRILCLGGFLYNHDGYGYLYYSSSMKNMQWLSNLRLLHHLDMSQVDLSKAIDWFQVINTLPSLVELRLSRSRLPNIHPHVAATLNLTSLSLLDLSYNHFTNSSVPRWIFSLTSLVSLDLSHCDFLGPIPSSSTTDGFRNLTSLEFLHVPGNDFMNSSLVLQGLSSIGGNLISLRISSCGVSSSVLDSLHNLTSLLSLVLSHNELTKTIPKSLGNFCNLRHIDMGGNYFPNISLTSLLESLFGCKSPSLESLWLGSSGLSCHLPDQLGQLMNLKSLSLAKNHISGPIPYSVGGLSSLEELYLSDNQLNGSLPHSLGQLSNLIHLDFSFNLLTGVVVTEAHFAKLTGLKYLKGAGNNLNLRPRRANWIPSFQLRYLSLNSWDLGPQFPLWLQLQRDLVYLDVSNTSISSTLPKHFWRSFPNLRYIDMSQNQIQGRLLGIPAMLDVINLNSNEFSGQLPQLANTSFAMILDLSNNSFVGSLRNLLCTYGDKILQTLNLANNHLSGFIPECWMKWPTLQFLNLENNNLSGGIPATLGSLSSLGSLNMCNNKLSGRLPVSLKNLNNLQILQLARNELVGTIPAWFGRELPSLRILNLRSNHFDGNISHELCHLTAIQILDLAHNNLSGDIPRCFNKFSVLSNKETTTDSRFHFFGFEDEEIIGSASLVKKGQEYTYSTTLGLVMVLDLSCNSFSGSIPSELMALQALQSLNLSRNQLMGRIPENIGDLKSLESFDVSLNRLSGELPVSLSSLSFLSWFNVSYNNLTGRVPSSTQLQGFNESGFLGNKLCGEPLTQSCAVEVPADRDQDEEDDNGAHEVDWGLIISIVSGFIAGFWVVMAPLILSRTWRITYFRFLSDMRFMFCDAVRKYFRNMFHNK</sequence>
<reference evidence="2" key="1">
    <citation type="journal article" date="2022" name="Mol. Ecol. Resour.">
        <title>The genomes of chicory, endive, great burdock and yacon provide insights into Asteraceae palaeo-polyploidization history and plant inulin production.</title>
        <authorList>
            <person name="Fan W."/>
            <person name="Wang S."/>
            <person name="Wang H."/>
            <person name="Wang A."/>
            <person name="Jiang F."/>
            <person name="Liu H."/>
            <person name="Zhao H."/>
            <person name="Xu D."/>
            <person name="Zhang Y."/>
        </authorList>
    </citation>
    <scope>NUCLEOTIDE SEQUENCE [LARGE SCALE GENOMIC DNA]</scope>
    <source>
        <strain evidence="2">cv. Niubang</strain>
    </source>
</reference>